<comment type="caution">
    <text evidence="6">The sequence shown here is derived from an EMBL/GenBank/DDBJ whole genome shotgun (WGS) entry which is preliminary data.</text>
</comment>
<keyword evidence="3" id="KW-0998">Cell outer membrane</keyword>
<evidence type="ECO:0000256" key="2">
    <source>
        <dbReference type="ARBA" id="ARBA00023136"/>
    </source>
</evidence>
<reference evidence="6 7" key="1">
    <citation type="submission" date="2019-07" db="EMBL/GenBank/DDBJ databases">
        <title>Whole genome shotgun sequence of Chryseobacterium hagamense NBRC 105253.</title>
        <authorList>
            <person name="Hosoyama A."/>
            <person name="Uohara A."/>
            <person name="Ohji S."/>
            <person name="Ichikawa N."/>
        </authorList>
    </citation>
    <scope>NUCLEOTIDE SEQUENCE [LARGE SCALE GENOMIC DNA]</scope>
    <source>
        <strain evidence="6 7">NBRC 105253</strain>
    </source>
</reference>
<dbReference type="EMBL" id="BJYJ01000002">
    <property type="protein sequence ID" value="GEN75083.1"/>
    <property type="molecule type" value="Genomic_DNA"/>
</dbReference>
<accession>A0A511YIT1</accession>
<dbReference type="InterPro" id="IPR041700">
    <property type="entry name" value="OMP_b-brl_3"/>
</dbReference>
<keyword evidence="2" id="KW-0472">Membrane</keyword>
<dbReference type="Pfam" id="PF14905">
    <property type="entry name" value="OMP_b-brl_3"/>
    <property type="match status" value="1"/>
</dbReference>
<feature type="domain" description="Outer membrane protein beta-barrel" evidence="5">
    <location>
        <begin position="313"/>
        <end position="761"/>
    </location>
</feature>
<organism evidence="6 7">
    <name type="scientific">Chryseobacterium hagamense</name>
    <dbReference type="NCBI Taxonomy" id="395935"/>
    <lineage>
        <taxon>Bacteria</taxon>
        <taxon>Pseudomonadati</taxon>
        <taxon>Bacteroidota</taxon>
        <taxon>Flavobacteriia</taxon>
        <taxon>Flavobacteriales</taxon>
        <taxon>Weeksellaceae</taxon>
        <taxon>Chryseobacterium group</taxon>
        <taxon>Chryseobacterium</taxon>
    </lineage>
</organism>
<proteinExistence type="predicted"/>
<dbReference type="AlphaFoldDB" id="A0A511YIT1"/>
<evidence type="ECO:0000313" key="6">
    <source>
        <dbReference type="EMBL" id="GEN75083.1"/>
    </source>
</evidence>
<evidence type="ECO:0000256" key="3">
    <source>
        <dbReference type="ARBA" id="ARBA00023237"/>
    </source>
</evidence>
<dbReference type="Gene3D" id="2.40.170.20">
    <property type="entry name" value="TonB-dependent receptor, beta-barrel domain"/>
    <property type="match status" value="1"/>
</dbReference>
<feature type="chain" id="PRO_5021857790" description="Outer membrane protein beta-barrel domain-containing protein" evidence="4">
    <location>
        <begin position="36"/>
        <end position="786"/>
    </location>
</feature>
<name>A0A511YIT1_9FLAO</name>
<gene>
    <name evidence="6" type="ORF">CHA01nite_08230</name>
</gene>
<evidence type="ECO:0000256" key="1">
    <source>
        <dbReference type="ARBA" id="ARBA00004442"/>
    </source>
</evidence>
<keyword evidence="7" id="KW-1185">Reference proteome</keyword>
<dbReference type="SUPFAM" id="SSF56935">
    <property type="entry name" value="Porins"/>
    <property type="match status" value="1"/>
</dbReference>
<feature type="signal peptide" evidence="4">
    <location>
        <begin position="1"/>
        <end position="35"/>
    </location>
</feature>
<comment type="subcellular location">
    <subcellularLocation>
        <location evidence="1">Cell outer membrane</location>
    </subcellularLocation>
</comment>
<dbReference type="GO" id="GO:0009279">
    <property type="term" value="C:cell outer membrane"/>
    <property type="evidence" value="ECO:0007669"/>
    <property type="project" value="UniProtKB-SubCell"/>
</dbReference>
<dbReference type="PANTHER" id="PTHR40980:SF4">
    <property type="entry name" value="TONB-DEPENDENT RECEPTOR-LIKE BETA-BARREL DOMAIN-CONTAINING PROTEIN"/>
    <property type="match status" value="1"/>
</dbReference>
<keyword evidence="4" id="KW-0732">Signal</keyword>
<dbReference type="Proteomes" id="UP000321863">
    <property type="component" value="Unassembled WGS sequence"/>
</dbReference>
<sequence>MLNNNKYKLLNSLKDKVMKTQILIAAIFFSGFAFAQEKKQDTVKTKSIEAVTLTKQVFKKQSDRFVYDVAASPVTKGNNTFDLLKQTPLLSTTDDKTLKIAGKNNAVIYINGRKTNMDAESLTQFLKNTPAENIQKIEVITVPGSEFQVESSDGIINIVLKKKMSDGTSGNMRMTNSQNKYNAANASFSVNYRKDKLGVNANLSGGENINPQSYVLRNGNSLSSNESVGNIDDPNKNLGGYLNMDYQLNEKSNLGLSWNTWANKSYNSTINLFNTIRSYDAKNNVYVENYTKSRNKEDARSYNNSLNLNYEIKTDSLGSKLNLNAAYLNYKRFQYTDNKTIISDINQNDLRLSRQIFQELPQQINNFSGMADYIQKFKKDFTVSVGGNYNRTKTDNDTKNSNLDYIYDENGQLKNIQNTLLPNHFIYDENIYGFYLTFEKKFSDKFSGKVGARYEITHSLGTSDNASPEYRRIEQNYKNLLPYLTFNYAINDKNNISYAFSSRMRRPSFWELNPVRNILTEDNYTQNNPFVKASSTYNQELTYMYKNSYFLILNHSYEKDQITQVPLQRDILKPRLDDMGNPVKDASGQVIMDPRKQLRYIRTNFGDKQEMSAMLGVQKTFFKQYLTTNFNIGFQHNINNGSLSVDPTSGDVFPAYVNNRRSTSLTIQTNNTIRLDKSKTWFLGVNYFYVDKQQIELGVLKNLMSLDLSIKKNWNDWTFAVNVNDVLRTNVVEIEDYQSNGNYNYIKNDMYRRNITVSLTYNFGNQKVKKVRSIESASDEIKNRTR</sequence>
<protein>
    <recommendedName>
        <fullName evidence="5">Outer membrane protein beta-barrel domain-containing protein</fullName>
    </recommendedName>
</protein>
<evidence type="ECO:0000256" key="4">
    <source>
        <dbReference type="SAM" id="SignalP"/>
    </source>
</evidence>
<dbReference type="PANTHER" id="PTHR40980">
    <property type="entry name" value="PLUG DOMAIN-CONTAINING PROTEIN"/>
    <property type="match status" value="1"/>
</dbReference>
<dbReference type="InterPro" id="IPR036942">
    <property type="entry name" value="Beta-barrel_TonB_sf"/>
</dbReference>
<evidence type="ECO:0000259" key="5">
    <source>
        <dbReference type="Pfam" id="PF14905"/>
    </source>
</evidence>
<evidence type="ECO:0000313" key="7">
    <source>
        <dbReference type="Proteomes" id="UP000321863"/>
    </source>
</evidence>